<evidence type="ECO:0000259" key="2">
    <source>
        <dbReference type="Pfam" id="PF03432"/>
    </source>
</evidence>
<name>A0AA87W9F9_9BRAD</name>
<sequence>MSRRHKPRPADLASELPPISYVWETPNRRPRRAEWDIPDPAVPSRLTPAMRAKLERIVRRAPEVMVKITGRTKDVAHLKSHLAYITRNGELDAETEQGASLAGRSGLKDLQQRWEDDAGLDDKRRRDGSLSINIILSMPAGTDAVAVKDLARAFAIETFGDNHDYVFVQHLDDKHPHVHLTVRSLGHDGKRLNPRKADLQAWRERFAGELRLRGIAAEATPRRTRGRVQKADRGAVLAMRKRKIVPDVDRLARKEVLSEVRGGTTAKRPWDEQIKSRQDAIRRRYLDYAAELQHSGAAADHALARQVRQFVNDMPAVETRRHALKNELSELTNSRRRKAEQGIDAELRGHKRDDERTR</sequence>
<protein>
    <recommendedName>
        <fullName evidence="2">MobA/VirD2-like nuclease domain-containing protein</fullName>
    </recommendedName>
</protein>
<feature type="region of interest" description="Disordered" evidence="1">
    <location>
        <begin position="327"/>
        <end position="358"/>
    </location>
</feature>
<feature type="domain" description="MobA/VirD2-like nuclease" evidence="2">
    <location>
        <begin position="84"/>
        <end position="204"/>
    </location>
</feature>
<accession>A0AA87W9F9</accession>
<dbReference type="AlphaFoldDB" id="A0AA87W9F9"/>
<evidence type="ECO:0000256" key="1">
    <source>
        <dbReference type="SAM" id="MobiDB-lite"/>
    </source>
</evidence>
<dbReference type="Pfam" id="PF03432">
    <property type="entry name" value="Relaxase"/>
    <property type="match status" value="1"/>
</dbReference>
<comment type="caution">
    <text evidence="3">The sequence shown here is derived from an EMBL/GenBank/DDBJ whole genome shotgun (WGS) entry which is preliminary data.</text>
</comment>
<feature type="compositionally biased region" description="Basic and acidic residues" evidence="1">
    <location>
        <begin position="339"/>
        <end position="358"/>
    </location>
</feature>
<gene>
    <name evidence="3" type="ORF">GCM10010987_44220</name>
</gene>
<proteinExistence type="predicted"/>
<dbReference type="Proteomes" id="UP000625079">
    <property type="component" value="Unassembled WGS sequence"/>
</dbReference>
<dbReference type="EMBL" id="BMHC01000010">
    <property type="protein sequence ID" value="GGI27404.1"/>
    <property type="molecule type" value="Genomic_DNA"/>
</dbReference>
<dbReference type="InterPro" id="IPR005094">
    <property type="entry name" value="Endonuclease_MobA/VirD2"/>
</dbReference>
<organism evidence="3 4">
    <name type="scientific">Bradyrhizobium guangdongense</name>
    <dbReference type="NCBI Taxonomy" id="1325090"/>
    <lineage>
        <taxon>Bacteria</taxon>
        <taxon>Pseudomonadati</taxon>
        <taxon>Pseudomonadota</taxon>
        <taxon>Alphaproteobacteria</taxon>
        <taxon>Hyphomicrobiales</taxon>
        <taxon>Nitrobacteraceae</taxon>
        <taxon>Bradyrhizobium</taxon>
    </lineage>
</organism>
<reference evidence="3" key="2">
    <citation type="submission" date="2022-12" db="EMBL/GenBank/DDBJ databases">
        <authorList>
            <person name="Sun Q."/>
            <person name="Zhou Y."/>
        </authorList>
    </citation>
    <scope>NUCLEOTIDE SEQUENCE</scope>
    <source>
        <strain evidence="3">CGMCC 1.15034</strain>
    </source>
</reference>
<dbReference type="Gene3D" id="3.30.930.30">
    <property type="match status" value="1"/>
</dbReference>
<evidence type="ECO:0000313" key="3">
    <source>
        <dbReference type="EMBL" id="GGI27404.1"/>
    </source>
</evidence>
<evidence type="ECO:0000313" key="4">
    <source>
        <dbReference type="Proteomes" id="UP000625079"/>
    </source>
</evidence>
<reference evidence="3" key="1">
    <citation type="journal article" date="2014" name="Int. J. Syst. Evol. Microbiol.">
        <title>Complete genome sequence of Corynebacterium casei LMG S-19264T (=DSM 44701T), isolated from a smear-ripened cheese.</title>
        <authorList>
            <consortium name="US DOE Joint Genome Institute (JGI-PGF)"/>
            <person name="Walter F."/>
            <person name="Albersmeier A."/>
            <person name="Kalinowski J."/>
            <person name="Ruckert C."/>
        </authorList>
    </citation>
    <scope>NUCLEOTIDE SEQUENCE</scope>
    <source>
        <strain evidence="3">CGMCC 1.15034</strain>
    </source>
</reference>